<dbReference type="Pfam" id="PF03235">
    <property type="entry name" value="GmrSD_N"/>
    <property type="match status" value="1"/>
</dbReference>
<sequence>MTDTPMTTPPAQGDGTLTSLAQLFSRPINGTQVQAIEIPLFQRDYAQGRKNEQARQVRERFIADLCAALDSDGKSLHLDFVFGDVVNKEDGGKQIPTLYPLDGQQRLTTLFLLHCYLAWHQPQSSASAQPWHAFQYATRPGARAFCQFLTQCRPRMDAQPVSAWLCDQANYLPTWKHDPTIQGMLVVLDALHRHYQDQPSELLHAAWLRLTDPVNPAIRFLLLPVAAQKLDNTLYVKMNSRGRPLTGFENFKADLEALLHKNPALLEAAGAAVKAFSHKIDTDWADLFWPYRGDNHLIDEECVRYLRFLFEVRAWKQGLSVQTSLGDLSALSVLSKALLGNQASAAHDNLDWIARALDVWLTVQSAGLSGPQAIAPLFTSLFTRDTESIASTPLRIFNFRDFGDAPVGVNMFHACCRLYGTRPWSLAHTVLLYGVLHGLMQGTPLADMHHRLRILRNLIEASRSEIRADSTRNNMPALLAEVETIMAGGPLHAVETFNQVQVRNEQAKQALVGAHPTLHESVCQLEDHELLRGGLTVFDLSPAQDPRAFASRARQFFTLFKHPYHQVSAALLAKGHTGRSRQRSSGHRLTYIGAPRQRQAGLWENHWRIRYNEAIHPSAAALQGLLDDLAFGQTPQAVIDTFVQAPSTPKDWRYYIAKYEAMRGASLDFAGNYVLGPGPGYAICMPLSDSCDNRSNHHDAYLLALASEAGLPPSDIGNHGWPRCFPGHETNERHLILRRSGLKIRCVENGWALSDIPGEPALRSAFDTVASRYAIQDGLFAVPQTQGIDIEDRIILGAQLLHELIEAGL</sequence>
<evidence type="ECO:0000313" key="3">
    <source>
        <dbReference type="Proteomes" id="UP001595967"/>
    </source>
</evidence>
<dbReference type="Proteomes" id="UP001595967">
    <property type="component" value="Unassembled WGS sequence"/>
</dbReference>
<reference evidence="3" key="1">
    <citation type="journal article" date="2019" name="Int. J. Syst. Evol. Microbiol.">
        <title>The Global Catalogue of Microorganisms (GCM) 10K type strain sequencing project: providing services to taxonomists for standard genome sequencing and annotation.</title>
        <authorList>
            <consortium name="The Broad Institute Genomics Platform"/>
            <consortium name="The Broad Institute Genome Sequencing Center for Infectious Disease"/>
            <person name="Wu L."/>
            <person name="Ma J."/>
        </authorList>
    </citation>
    <scope>NUCLEOTIDE SEQUENCE [LARGE SCALE GENOMIC DNA]</scope>
    <source>
        <strain evidence="3">JCM 11650</strain>
    </source>
</reference>
<dbReference type="RefSeq" id="WP_377724804.1">
    <property type="nucleotide sequence ID" value="NZ_JBHSEW010000004.1"/>
</dbReference>
<evidence type="ECO:0000313" key="2">
    <source>
        <dbReference type="EMBL" id="MFC4621739.1"/>
    </source>
</evidence>
<comment type="caution">
    <text evidence="2">The sequence shown here is derived from an EMBL/GenBank/DDBJ whole genome shotgun (WGS) entry which is preliminary data.</text>
</comment>
<accession>A0ABV9GX89</accession>
<proteinExistence type="predicted"/>
<organism evidence="2 3">
    <name type="scientific">Comamonas nitrativorans</name>
    <dbReference type="NCBI Taxonomy" id="108437"/>
    <lineage>
        <taxon>Bacteria</taxon>
        <taxon>Pseudomonadati</taxon>
        <taxon>Pseudomonadota</taxon>
        <taxon>Betaproteobacteria</taxon>
        <taxon>Burkholderiales</taxon>
        <taxon>Comamonadaceae</taxon>
        <taxon>Comamonas</taxon>
    </lineage>
</organism>
<gene>
    <name evidence="2" type="ORF">ACFO3A_05865</name>
</gene>
<keyword evidence="3" id="KW-1185">Reference proteome</keyword>
<feature type="domain" description="GmrSD restriction endonucleases N-terminal" evidence="1">
    <location>
        <begin position="21"/>
        <end position="255"/>
    </location>
</feature>
<evidence type="ECO:0000259" key="1">
    <source>
        <dbReference type="Pfam" id="PF03235"/>
    </source>
</evidence>
<name>A0ABV9GX89_9BURK</name>
<protein>
    <submittedName>
        <fullName evidence="2">DUF262 domain-containing protein</fullName>
    </submittedName>
</protein>
<dbReference type="InterPro" id="IPR004919">
    <property type="entry name" value="GmrSD_N"/>
</dbReference>
<dbReference type="EMBL" id="JBHSEW010000004">
    <property type="protein sequence ID" value="MFC4621739.1"/>
    <property type="molecule type" value="Genomic_DNA"/>
</dbReference>